<protein>
    <submittedName>
        <fullName evidence="1">Uncharacterized protein</fullName>
    </submittedName>
</protein>
<dbReference type="STRING" id="63186.ZOBELLIA_268"/>
<dbReference type="KEGG" id="zga:ZOBELLIA_268"/>
<evidence type="ECO:0000313" key="1">
    <source>
        <dbReference type="EMBL" id="CAZ94341.1"/>
    </source>
</evidence>
<name>G0L952_ZOBGA</name>
<dbReference type="HOGENOM" id="CLU_3175085_0_0_10"/>
<accession>G0L952</accession>
<proteinExistence type="predicted"/>
<reference evidence="1 2" key="2">
    <citation type="journal article" date="2012" name="Environ. Microbiol.">
        <title>Characterization of the first alginolytic operons in a marine bacterium: from their emergence in marine Flavobacteriia to their independent transfers to marine Proteobacteria and human gut Bacteroides.</title>
        <authorList>
            <person name="Thomas F."/>
            <person name="Barbeyron T."/>
            <person name="Tonon T."/>
            <person name="Genicot S."/>
            <person name="Czjzek M."/>
            <person name="Michel G."/>
        </authorList>
    </citation>
    <scope>NUCLEOTIDE SEQUENCE [LARGE SCALE GENOMIC DNA]</scope>
    <source>
        <strain evidence="2">DSM 12802 / CCUG 47099 / CIP 106680 / NCIMB 13871 / Dsij</strain>
    </source>
</reference>
<gene>
    <name evidence="1" type="ordered locus">zobellia_268</name>
</gene>
<dbReference type="AlphaFoldDB" id="G0L952"/>
<organism evidence="1 2">
    <name type="scientific">Zobellia galactanivorans (strain DSM 12802 / CCUG 47099 / CIP 106680 / NCIMB 13871 / Dsij)</name>
    <dbReference type="NCBI Taxonomy" id="63186"/>
    <lineage>
        <taxon>Bacteria</taxon>
        <taxon>Pseudomonadati</taxon>
        <taxon>Bacteroidota</taxon>
        <taxon>Flavobacteriia</taxon>
        <taxon>Flavobacteriales</taxon>
        <taxon>Flavobacteriaceae</taxon>
        <taxon>Zobellia</taxon>
    </lineage>
</organism>
<keyword evidence="2" id="KW-1185">Reference proteome</keyword>
<reference evidence="2" key="1">
    <citation type="submission" date="2009-07" db="EMBL/GenBank/DDBJ databases">
        <title>Complete genome sequence of Zobellia galactanivorans Dsij.</title>
        <authorList>
            <consortium name="Genoscope - CEA"/>
        </authorList>
    </citation>
    <scope>NUCLEOTIDE SEQUENCE [LARGE SCALE GENOMIC DNA]</scope>
    <source>
        <strain evidence="2">DSM 12802 / CCUG 47099 / CIP 106680 / NCIMB 13871 / Dsij</strain>
    </source>
</reference>
<sequence>MLQAAILVEFEEDGRWRHVNETWGMPLSVEIQFFGLEKKFFSPSIKT</sequence>
<dbReference type="Proteomes" id="UP000008898">
    <property type="component" value="Chromosome"/>
</dbReference>
<dbReference type="EMBL" id="FP476056">
    <property type="protein sequence ID" value="CAZ94341.1"/>
    <property type="molecule type" value="Genomic_DNA"/>
</dbReference>
<evidence type="ECO:0000313" key="2">
    <source>
        <dbReference type="Proteomes" id="UP000008898"/>
    </source>
</evidence>